<dbReference type="GO" id="GO:0004439">
    <property type="term" value="F:phosphatidylinositol-4,5-bisphosphate 5-phosphatase activity"/>
    <property type="evidence" value="ECO:0007669"/>
    <property type="project" value="UniProtKB-EC"/>
</dbReference>
<organism evidence="11 12">
    <name type="scientific">Rhizophlyctis rosea</name>
    <dbReference type="NCBI Taxonomy" id="64517"/>
    <lineage>
        <taxon>Eukaryota</taxon>
        <taxon>Fungi</taxon>
        <taxon>Fungi incertae sedis</taxon>
        <taxon>Chytridiomycota</taxon>
        <taxon>Chytridiomycota incertae sedis</taxon>
        <taxon>Chytridiomycetes</taxon>
        <taxon>Rhizophlyctidales</taxon>
        <taxon>Rhizophlyctidaceae</taxon>
        <taxon>Rhizophlyctis</taxon>
    </lineage>
</organism>
<comment type="caution">
    <text evidence="11">The sequence shown here is derived from an EMBL/GenBank/DDBJ whole genome shotgun (WGS) entry which is preliminary data.</text>
</comment>
<reference evidence="11" key="1">
    <citation type="submission" date="2020-05" db="EMBL/GenBank/DDBJ databases">
        <title>Phylogenomic resolution of chytrid fungi.</title>
        <authorList>
            <person name="Stajich J.E."/>
            <person name="Amses K."/>
            <person name="Simmons R."/>
            <person name="Seto K."/>
            <person name="Myers J."/>
            <person name="Bonds A."/>
            <person name="Quandt C.A."/>
            <person name="Barry K."/>
            <person name="Liu P."/>
            <person name="Grigoriev I."/>
            <person name="Longcore J.E."/>
            <person name="James T.Y."/>
        </authorList>
    </citation>
    <scope>NUCLEOTIDE SEQUENCE</scope>
    <source>
        <strain evidence="11">JEL0318</strain>
    </source>
</reference>
<evidence type="ECO:0000313" key="12">
    <source>
        <dbReference type="Proteomes" id="UP001212841"/>
    </source>
</evidence>
<feature type="compositionally biased region" description="Pro residues" evidence="9">
    <location>
        <begin position="872"/>
        <end position="886"/>
    </location>
</feature>
<dbReference type="Pfam" id="PF22669">
    <property type="entry name" value="Exo_endo_phos2"/>
    <property type="match status" value="1"/>
</dbReference>
<accession>A0AAD5S6B7</accession>
<keyword evidence="7" id="KW-0378">Hydrolase</keyword>
<dbReference type="GO" id="GO:0005737">
    <property type="term" value="C:cytoplasm"/>
    <property type="evidence" value="ECO:0007669"/>
    <property type="project" value="UniProtKB-SubCell"/>
</dbReference>
<keyword evidence="12" id="KW-1185">Reference proteome</keyword>
<feature type="domain" description="SAC" evidence="10">
    <location>
        <begin position="96"/>
        <end position="439"/>
    </location>
</feature>
<evidence type="ECO:0000256" key="7">
    <source>
        <dbReference type="ARBA" id="ARBA00022801"/>
    </source>
</evidence>
<dbReference type="EC" id="3.1.3.36" evidence="4"/>
<dbReference type="GO" id="GO:0015031">
    <property type="term" value="P:protein transport"/>
    <property type="evidence" value="ECO:0007669"/>
    <property type="project" value="UniProtKB-KW"/>
</dbReference>
<dbReference type="GO" id="GO:0046856">
    <property type="term" value="P:phosphatidylinositol dephosphorylation"/>
    <property type="evidence" value="ECO:0007669"/>
    <property type="project" value="InterPro"/>
</dbReference>
<evidence type="ECO:0000256" key="1">
    <source>
        <dbReference type="ARBA" id="ARBA00004496"/>
    </source>
</evidence>
<dbReference type="Proteomes" id="UP001212841">
    <property type="component" value="Unassembled WGS sequence"/>
</dbReference>
<dbReference type="PANTHER" id="PTHR11200:SF257">
    <property type="entry name" value="PHOSPHOINOSITIDE 5-PHOSPHATASE"/>
    <property type="match status" value="1"/>
</dbReference>
<feature type="region of interest" description="Disordered" evidence="9">
    <location>
        <begin position="854"/>
        <end position="927"/>
    </location>
</feature>
<dbReference type="PROSITE" id="PS50275">
    <property type="entry name" value="SAC"/>
    <property type="match status" value="1"/>
</dbReference>
<dbReference type="FunFam" id="3.60.10.10:FF:000029">
    <property type="entry name" value="Inositol polyphosphate 5-phosphatase"/>
    <property type="match status" value="1"/>
</dbReference>
<dbReference type="InterPro" id="IPR036691">
    <property type="entry name" value="Endo/exonu/phosph_ase_sf"/>
</dbReference>
<name>A0AAD5S6B7_9FUNG</name>
<dbReference type="SUPFAM" id="SSF56219">
    <property type="entry name" value="DNase I-like"/>
    <property type="match status" value="1"/>
</dbReference>
<comment type="similarity">
    <text evidence="3">In the central section; belongs to the inositol 1,4,5-trisphosphate 5-phosphatase family.</text>
</comment>
<proteinExistence type="inferred from homology"/>
<evidence type="ECO:0000256" key="5">
    <source>
        <dbReference type="ARBA" id="ARBA00022448"/>
    </source>
</evidence>
<evidence type="ECO:0000256" key="6">
    <source>
        <dbReference type="ARBA" id="ARBA00022490"/>
    </source>
</evidence>
<keyword evidence="8" id="KW-0653">Protein transport</keyword>
<evidence type="ECO:0000313" key="11">
    <source>
        <dbReference type="EMBL" id="KAJ3043622.1"/>
    </source>
</evidence>
<comment type="similarity">
    <text evidence="2">Belongs to the synaptojanin family.</text>
</comment>
<dbReference type="PANTHER" id="PTHR11200">
    <property type="entry name" value="INOSITOL 5-PHOSPHATASE"/>
    <property type="match status" value="1"/>
</dbReference>
<evidence type="ECO:0000259" key="10">
    <source>
        <dbReference type="PROSITE" id="PS50275"/>
    </source>
</evidence>
<dbReference type="InterPro" id="IPR046985">
    <property type="entry name" value="IP5"/>
</dbReference>
<dbReference type="SMART" id="SM00128">
    <property type="entry name" value="IPPc"/>
    <property type="match status" value="1"/>
</dbReference>
<evidence type="ECO:0000256" key="4">
    <source>
        <dbReference type="ARBA" id="ARBA00013044"/>
    </source>
</evidence>
<sequence>MERQSILFVKEGPRTVVLRPAVNLSKTALVAELEGSAIYRIQRVAFYSLLSNRYDYGGIPPEQNEAARALAANAQTGLGFELENTTPNYVHPCQPLIKLLSAGSFYFSPTLDLTRSAQKRTLDELNGASRSSLFECADSHFVWNKFMLGGLLQIREQELSVEQREDLDQGGTLILAIQGYVGMVDFAIGPLTCRMAIISRLSCKRAGTRFNTRGINDDGHVSNFVESEFLLYSPVFNFSFVQIRGSVPLFWEQTGVQMTHKVAISRGPESTLPAARKHFEELAERYERIHIVNLLSQKENSSECTLSEAYRLCVSRLNDLSDMISFTGFDFHAIVKGNNYEKLSDLVVMMRTPLESYGCFVTDHQGSLVFTQHGVVRTNCLDCLDRTNVVQTRLARHVLELQLRAFELYFTPAESEVFSISFNNLWADNGDWLSKIYAGTGALKSSYTRKGKQTVFGLLDDAAKSVNRFVINNFQDKARQEAIDVLLGKVVQTESLLLRNPLHQAVEQEMSERLAEYSYPAKVNFFLGTWNVNGKMLRRERLDDWLSSSKADKPHLYVLGIQELIELTPGQYISSDTNQLRLFWENVLIRAVNSSGAANYVVLRSLHLVALGIFVFVRGDCVSSVRNVETATKKTGLGGMAANKGGIGVSLQFNDTKIAFVTAHLAAGQGAVEERNRDYWTITMGLNFRGRRLEDHDMIFWLGDFNYRVNGTNEEVRGAVLRQELQYLYMNDQLVLSRAAGAAFVDFQEGPINFNPTYKYDNGTDIYDTSEKARIPAWTDRILFKGRNINMREYARGECQMSDHRPVRAVFDIETAIIDHERREALEKEVYTRRMKTAEGGTAQPIRLIPQLEHRKSMRPPSTGLLIDLAEPPSPPKPSVPVPTTTPSPFNLLDSLDSSAFRDSFPPSQATGPGTQGLPPPSSDREKWWEREVDLAWIPREGDERNPFYVF</sequence>
<evidence type="ECO:0000256" key="3">
    <source>
        <dbReference type="ARBA" id="ARBA00009678"/>
    </source>
</evidence>
<dbReference type="Gene3D" id="3.60.10.10">
    <property type="entry name" value="Endonuclease/exonuclease/phosphatase"/>
    <property type="match status" value="1"/>
</dbReference>
<evidence type="ECO:0000256" key="8">
    <source>
        <dbReference type="ARBA" id="ARBA00022927"/>
    </source>
</evidence>
<gene>
    <name evidence="11" type="primary">INP52</name>
    <name evidence="11" type="ORF">HK097_001708</name>
</gene>
<keyword evidence="5" id="KW-0813">Transport</keyword>
<dbReference type="Pfam" id="PF02383">
    <property type="entry name" value="Syja_N"/>
    <property type="match status" value="1"/>
</dbReference>
<dbReference type="InterPro" id="IPR000300">
    <property type="entry name" value="IPPc"/>
</dbReference>
<comment type="subcellular location">
    <subcellularLocation>
        <location evidence="1">Cytoplasm</location>
    </subcellularLocation>
</comment>
<keyword evidence="6" id="KW-0963">Cytoplasm</keyword>
<dbReference type="InterPro" id="IPR002013">
    <property type="entry name" value="SAC_dom"/>
</dbReference>
<protein>
    <recommendedName>
        <fullName evidence="4">phosphoinositide 5-phosphatase</fullName>
        <ecNumber evidence="4">3.1.3.36</ecNumber>
    </recommendedName>
</protein>
<evidence type="ECO:0000256" key="2">
    <source>
        <dbReference type="ARBA" id="ARBA00008943"/>
    </source>
</evidence>
<dbReference type="EMBL" id="JADGJD010001346">
    <property type="protein sequence ID" value="KAJ3043622.1"/>
    <property type="molecule type" value="Genomic_DNA"/>
</dbReference>
<dbReference type="AlphaFoldDB" id="A0AAD5S6B7"/>
<evidence type="ECO:0000256" key="9">
    <source>
        <dbReference type="SAM" id="MobiDB-lite"/>
    </source>
</evidence>